<evidence type="ECO:0000313" key="2">
    <source>
        <dbReference type="Proteomes" id="UP000733611"/>
    </source>
</evidence>
<evidence type="ECO:0000313" key="1">
    <source>
        <dbReference type="EMBL" id="MBU3843573.1"/>
    </source>
</evidence>
<name>A0A948TFA6_9GAMM</name>
<protein>
    <submittedName>
        <fullName evidence="1">Uncharacterized protein</fullName>
    </submittedName>
</protein>
<organism evidence="1 2">
    <name type="scientific">Candidatus Anaerobiospirillum pullicola</name>
    <dbReference type="NCBI Taxonomy" id="2838451"/>
    <lineage>
        <taxon>Bacteria</taxon>
        <taxon>Pseudomonadati</taxon>
        <taxon>Pseudomonadota</taxon>
        <taxon>Gammaproteobacteria</taxon>
        <taxon>Aeromonadales</taxon>
        <taxon>Succinivibrionaceae</taxon>
        <taxon>Anaerobiospirillum</taxon>
    </lineage>
</organism>
<proteinExistence type="predicted"/>
<sequence length="531" mass="60861">MLHTTSSARQTWPTMQGKDKGTVMAENIIPFTPSSTKLFNGIFPQYLWLEANLDPDEYEVFTSRQKELLSTVAQEPAVIDLFSALMRKHNDFVRAHHWQQNDLYLDCVDLSTMGFITLWGYLQGYESITQWQEHINQDVRSKATIYTMLQQALHPAMNYTYLYMLRSWYCWCTLLNDAFKYAWDEVDGKQAALDLLKLLKYLQPWTRGKDQEYHGSILNNLGCDFQVRFKTPRFTTLMLNLAVLESTSLNAAAEPHPEKYLHGYRFLDSTNLRYLVYGISTDSPDITVSMQMMLDALKRNGLALSQALLLCSGSRAQAAAVVPLILKAGAQYFMITPQEDYPDVEERTATKLQSEFPQCQTVYTYLGNVFKHSDFSSEKQIRAAYNEERTAPSVFITSVDVTDRDEANKLVCALSENCLGFIIDECEGMLRKFTQEQSEEEAHHEIEAIVSEAAGLAHIKADFERFVQKKMRAELKQDKHAYKQQPTPEGVAEALKDDDIFLHFFALYCKPLLKSIRSRALPTVHNDKPQS</sequence>
<dbReference type="AlphaFoldDB" id="A0A948TFA6"/>
<comment type="caution">
    <text evidence="1">The sequence shown here is derived from an EMBL/GenBank/DDBJ whole genome shotgun (WGS) entry which is preliminary data.</text>
</comment>
<reference evidence="1" key="1">
    <citation type="journal article" date="2021" name="PeerJ">
        <title>Extensive microbial diversity within the chicken gut microbiome revealed by metagenomics and culture.</title>
        <authorList>
            <person name="Gilroy R."/>
            <person name="Ravi A."/>
            <person name="Getino M."/>
            <person name="Pursley I."/>
            <person name="Horton D.L."/>
            <person name="Alikhan N.F."/>
            <person name="Baker D."/>
            <person name="Gharbi K."/>
            <person name="Hall N."/>
            <person name="Watson M."/>
            <person name="Adriaenssens E.M."/>
            <person name="Foster-Nyarko E."/>
            <person name="Jarju S."/>
            <person name="Secka A."/>
            <person name="Antonio M."/>
            <person name="Oren A."/>
            <person name="Chaudhuri R.R."/>
            <person name="La Ragione R."/>
            <person name="Hildebrand F."/>
            <person name="Pallen M.J."/>
        </authorList>
    </citation>
    <scope>NUCLEOTIDE SEQUENCE</scope>
    <source>
        <strain evidence="1">378</strain>
    </source>
</reference>
<dbReference type="EMBL" id="JAHLFE010000031">
    <property type="protein sequence ID" value="MBU3843573.1"/>
    <property type="molecule type" value="Genomic_DNA"/>
</dbReference>
<reference evidence="1" key="2">
    <citation type="submission" date="2021-04" db="EMBL/GenBank/DDBJ databases">
        <authorList>
            <person name="Gilroy R."/>
        </authorList>
    </citation>
    <scope>NUCLEOTIDE SEQUENCE</scope>
    <source>
        <strain evidence="1">378</strain>
    </source>
</reference>
<dbReference type="Proteomes" id="UP000733611">
    <property type="component" value="Unassembled WGS sequence"/>
</dbReference>
<gene>
    <name evidence="1" type="ORF">H9847_01680</name>
</gene>
<accession>A0A948TFA6</accession>